<keyword evidence="2" id="KW-1185">Reference proteome</keyword>
<accession>A0A2U2I576</accession>
<dbReference type="OrthoDB" id="9792428at2"/>
<evidence type="ECO:0000313" key="2">
    <source>
        <dbReference type="Proteomes" id="UP000241421"/>
    </source>
</evidence>
<dbReference type="RefSeq" id="WP_106756279.1">
    <property type="nucleotide sequence ID" value="NZ_PXWF02000060.1"/>
</dbReference>
<comment type="caution">
    <text evidence="1">The sequence shown here is derived from an EMBL/GenBank/DDBJ whole genome shotgun (WGS) entry which is preliminary data.</text>
</comment>
<dbReference type="InterPro" id="IPR036514">
    <property type="entry name" value="SGNH_hydro_sf"/>
</dbReference>
<reference evidence="1 2" key="1">
    <citation type="submission" date="2018-04" db="EMBL/GenBank/DDBJ databases">
        <title>Massilia violaceinigra sp. nov., a novel purple-pigmented bacterium isolated from Tianshan glacier, Xinjiang, China.</title>
        <authorList>
            <person name="Wang H."/>
        </authorList>
    </citation>
    <scope>NUCLEOTIDE SEQUENCE [LARGE SCALE GENOMIC DNA]</scope>
    <source>
        <strain evidence="1 2">B448-2</strain>
    </source>
</reference>
<dbReference type="GO" id="GO:0016788">
    <property type="term" value="F:hydrolase activity, acting on ester bonds"/>
    <property type="evidence" value="ECO:0007669"/>
    <property type="project" value="UniProtKB-ARBA"/>
</dbReference>
<organism evidence="1 2">
    <name type="scientific">Massilia glaciei</name>
    <dbReference type="NCBI Taxonomy" id="1524097"/>
    <lineage>
        <taxon>Bacteria</taxon>
        <taxon>Pseudomonadati</taxon>
        <taxon>Pseudomonadota</taxon>
        <taxon>Betaproteobacteria</taxon>
        <taxon>Burkholderiales</taxon>
        <taxon>Oxalobacteraceae</taxon>
        <taxon>Telluria group</taxon>
        <taxon>Massilia</taxon>
    </lineage>
</organism>
<evidence type="ECO:0000313" key="1">
    <source>
        <dbReference type="EMBL" id="PWF54936.1"/>
    </source>
</evidence>
<proteinExistence type="predicted"/>
<dbReference type="AlphaFoldDB" id="A0A2U2I576"/>
<protein>
    <recommendedName>
        <fullName evidence="3">SGNH/GDSL hydrolase family protein</fullName>
    </recommendedName>
</protein>
<gene>
    <name evidence="1" type="ORF">C7C56_004435</name>
</gene>
<dbReference type="Proteomes" id="UP000241421">
    <property type="component" value="Unassembled WGS sequence"/>
</dbReference>
<evidence type="ECO:0008006" key="3">
    <source>
        <dbReference type="Google" id="ProtNLM"/>
    </source>
</evidence>
<dbReference type="Gene3D" id="3.40.50.1110">
    <property type="entry name" value="SGNH hydrolase"/>
    <property type="match status" value="1"/>
</dbReference>
<dbReference type="EMBL" id="PXWF02000060">
    <property type="protein sequence ID" value="PWF54936.1"/>
    <property type="molecule type" value="Genomic_DNA"/>
</dbReference>
<name>A0A2U2I576_9BURK</name>
<sequence length="217" mass="23722">MFGNSHTAANGLPAMLEAMLKAARPGKSVAVVNAPGFLFLDERERDAASLSLFQRQKWSAVVFQAQRYSSSGTVDYSIAEAVNWVALTRARQMVPVMFPEWPRRGIAETPRIFELHISIAALQPACVAPIPQAWDLALSRFSDIVLHASDGNHSSPAGAFLTASILFATMTGNSPLDLPTFPNFGVDDPTQQRLRAVADDQVKLLSPHLYCPNDVRF</sequence>